<protein>
    <submittedName>
        <fullName evidence="3">Uncharacterized protein</fullName>
    </submittedName>
</protein>
<keyword evidence="4" id="KW-1185">Reference proteome</keyword>
<feature type="transmembrane region" description="Helical" evidence="2">
    <location>
        <begin position="158"/>
        <end position="178"/>
    </location>
</feature>
<feature type="region of interest" description="Disordered" evidence="1">
    <location>
        <begin position="197"/>
        <end position="228"/>
    </location>
</feature>
<sequence length="283" mass="31194">MKKLKQNHSLLRSSEINSGNNSSPSFCHGGPEIRRRDDRRGDQRMRQPKLSWSTGKPAVVLATIAVQVAIAEVKFQNTSDNPFQSRPASVTFLVIALSIYGFAAAQTRPIKLDGEQQKILMWRIIYYYNRLLNSLVQISGVVCQACIASFFIPNGPGWNVYVACASTLCVGVAVWAILRNFAPSCVVRLLPCMGPTGSSGGSEKNDGVSDCGNNGRNKNPIAESNESPVSGFDSLVRENQSSSQQGEFKLEASDYMLKLFRKYRSVMMDLSLHLKSLKSLSIY</sequence>
<reference evidence="3" key="1">
    <citation type="submission" date="2019-11" db="EMBL/GenBank/DDBJ databases">
        <authorList>
            <person name="Liu Y."/>
            <person name="Hou J."/>
            <person name="Li T.-Q."/>
            <person name="Guan C.-H."/>
            <person name="Wu X."/>
            <person name="Wu H.-Z."/>
            <person name="Ling F."/>
            <person name="Zhang R."/>
            <person name="Shi X.-G."/>
            <person name="Ren J.-P."/>
            <person name="Chen E.-F."/>
            <person name="Sun J.-M."/>
        </authorList>
    </citation>
    <scope>NUCLEOTIDE SEQUENCE</scope>
    <source>
        <strain evidence="3">Adult_tree_wgs_1</strain>
        <tissue evidence="3">Leaves</tissue>
    </source>
</reference>
<keyword evidence="2" id="KW-0812">Transmembrane</keyword>
<organism evidence="3 4">
    <name type="scientific">Rhododendron simsii</name>
    <name type="common">Sims's rhododendron</name>
    <dbReference type="NCBI Taxonomy" id="118357"/>
    <lineage>
        <taxon>Eukaryota</taxon>
        <taxon>Viridiplantae</taxon>
        <taxon>Streptophyta</taxon>
        <taxon>Embryophyta</taxon>
        <taxon>Tracheophyta</taxon>
        <taxon>Spermatophyta</taxon>
        <taxon>Magnoliopsida</taxon>
        <taxon>eudicotyledons</taxon>
        <taxon>Gunneridae</taxon>
        <taxon>Pentapetalae</taxon>
        <taxon>asterids</taxon>
        <taxon>Ericales</taxon>
        <taxon>Ericaceae</taxon>
        <taxon>Ericoideae</taxon>
        <taxon>Rhodoreae</taxon>
        <taxon>Rhododendron</taxon>
    </lineage>
</organism>
<name>A0A834FVR9_RHOSS</name>
<evidence type="ECO:0000256" key="1">
    <source>
        <dbReference type="SAM" id="MobiDB-lite"/>
    </source>
</evidence>
<feature type="compositionally biased region" description="Polar residues" evidence="1">
    <location>
        <begin position="211"/>
        <end position="228"/>
    </location>
</feature>
<dbReference type="OrthoDB" id="1724308at2759"/>
<feature type="compositionally biased region" description="Basic and acidic residues" evidence="1">
    <location>
        <begin position="31"/>
        <end position="45"/>
    </location>
</feature>
<evidence type="ECO:0000313" key="3">
    <source>
        <dbReference type="EMBL" id="KAF7113739.1"/>
    </source>
</evidence>
<dbReference type="Proteomes" id="UP000626092">
    <property type="component" value="Unassembled WGS sequence"/>
</dbReference>
<feature type="transmembrane region" description="Helical" evidence="2">
    <location>
        <begin position="90"/>
        <end position="110"/>
    </location>
</feature>
<accession>A0A834FVR9</accession>
<feature type="transmembrane region" description="Helical" evidence="2">
    <location>
        <begin position="131"/>
        <end position="152"/>
    </location>
</feature>
<gene>
    <name evidence="3" type="ORF">RHSIM_RhsimUnG0108200</name>
</gene>
<proteinExistence type="predicted"/>
<dbReference type="EMBL" id="WJXA01000262">
    <property type="protein sequence ID" value="KAF7113739.1"/>
    <property type="molecule type" value="Genomic_DNA"/>
</dbReference>
<feature type="region of interest" description="Disordered" evidence="1">
    <location>
        <begin position="1"/>
        <end position="51"/>
    </location>
</feature>
<feature type="transmembrane region" description="Helical" evidence="2">
    <location>
        <begin position="50"/>
        <end position="70"/>
    </location>
</feature>
<comment type="caution">
    <text evidence="3">The sequence shown here is derived from an EMBL/GenBank/DDBJ whole genome shotgun (WGS) entry which is preliminary data.</text>
</comment>
<evidence type="ECO:0000256" key="2">
    <source>
        <dbReference type="SAM" id="Phobius"/>
    </source>
</evidence>
<feature type="compositionally biased region" description="Polar residues" evidence="1">
    <location>
        <begin position="7"/>
        <end position="25"/>
    </location>
</feature>
<evidence type="ECO:0000313" key="4">
    <source>
        <dbReference type="Proteomes" id="UP000626092"/>
    </source>
</evidence>
<keyword evidence="2" id="KW-0472">Membrane</keyword>
<dbReference type="AlphaFoldDB" id="A0A834FVR9"/>
<keyword evidence="2" id="KW-1133">Transmembrane helix</keyword>